<dbReference type="GeneID" id="300100735"/>
<keyword evidence="2" id="KW-0812">Transmembrane</keyword>
<protein>
    <submittedName>
        <fullName evidence="3">Uncharacterized protein</fullName>
    </submittedName>
</protein>
<feature type="compositionally biased region" description="Basic and acidic residues" evidence="1">
    <location>
        <begin position="64"/>
        <end position="73"/>
    </location>
</feature>
<dbReference type="Proteomes" id="UP000292547">
    <property type="component" value="Chromosome"/>
</dbReference>
<sequence>MLRHEFQPGRLVGGVCLTVAGALYLGDARGLWDIPWFTAIPLAVGGLFLAGATTVLTRALRGRGGAEEKKTEPPARSGPPGGARRPG</sequence>
<keyword evidence="2" id="KW-0472">Membrane</keyword>
<dbReference type="EMBL" id="CP032229">
    <property type="protein sequence ID" value="QBJ91928.1"/>
    <property type="molecule type" value="Genomic_DNA"/>
</dbReference>
<name>A0A4P6U1Q1_STRSO</name>
<reference evidence="3 4" key="1">
    <citation type="submission" date="2018-08" db="EMBL/GenBank/DDBJ databases">
        <title>The complete genome sequence of Streptomyces seoulensis, a pioneer strain for nickel superoxide dismutase discovery.</title>
        <authorList>
            <person name="Shin J."/>
            <person name="Lee J.-S."/>
            <person name="Lee E.-J."/>
            <person name="Youn H.-D."/>
        </authorList>
    </citation>
    <scope>NUCLEOTIDE SEQUENCE [LARGE SCALE GENOMIC DNA]</scope>
    <source>
        <strain evidence="3 4">KCTC 9819</strain>
    </source>
</reference>
<keyword evidence="2" id="KW-1133">Transmembrane helix</keyword>
<keyword evidence="4" id="KW-1185">Reference proteome</keyword>
<evidence type="ECO:0000313" key="4">
    <source>
        <dbReference type="Proteomes" id="UP000292547"/>
    </source>
</evidence>
<accession>A0A4P6U1Q1</accession>
<dbReference type="KEGG" id="sseo:D0Z67_17635"/>
<evidence type="ECO:0000256" key="2">
    <source>
        <dbReference type="SAM" id="Phobius"/>
    </source>
</evidence>
<gene>
    <name evidence="3" type="ORF">D0Z67_17635</name>
</gene>
<proteinExistence type="predicted"/>
<feature type="transmembrane region" description="Helical" evidence="2">
    <location>
        <begin position="38"/>
        <end position="60"/>
    </location>
</feature>
<evidence type="ECO:0000313" key="3">
    <source>
        <dbReference type="EMBL" id="QBJ91928.1"/>
    </source>
</evidence>
<dbReference type="STRING" id="73044.GCA_000725795_02522"/>
<dbReference type="RefSeq" id="WP_031180811.1">
    <property type="nucleotide sequence ID" value="NZ_CP032229.1"/>
</dbReference>
<evidence type="ECO:0000256" key="1">
    <source>
        <dbReference type="SAM" id="MobiDB-lite"/>
    </source>
</evidence>
<dbReference type="AlphaFoldDB" id="A0A4P6U1Q1"/>
<feature type="region of interest" description="Disordered" evidence="1">
    <location>
        <begin position="61"/>
        <end position="87"/>
    </location>
</feature>
<dbReference type="OrthoDB" id="4338664at2"/>
<organism evidence="3 4">
    <name type="scientific">Streptomyces seoulensis</name>
    <dbReference type="NCBI Taxonomy" id="73044"/>
    <lineage>
        <taxon>Bacteria</taxon>
        <taxon>Bacillati</taxon>
        <taxon>Actinomycetota</taxon>
        <taxon>Actinomycetes</taxon>
        <taxon>Kitasatosporales</taxon>
        <taxon>Streptomycetaceae</taxon>
        <taxon>Streptomyces</taxon>
    </lineage>
</organism>